<sequence>MQAHETLVSQQFGATARAYLESAVHARGQDLERLTALLGARPRGRVLDIGCGGGHASFAAAPVAEEVWATDLSADMLAVVAEAARERGYANLQTQQAAADLLPFADAGFDAVVTRMSAHHWRDVPAALGEIRRVLKPDGVFLLIDIAGAEEPLCDTWLQGIELLRDPSHVRNHTPSAWRAMLDAAGFERGDAWLWRLPIAFEPWIGRMRTPLVAVEAIRHLWSLAPAEVKQRHAVAADGSFELDALMMVATPSRRVD</sequence>
<dbReference type="AlphaFoldDB" id="A0A4R6DPZ5"/>
<evidence type="ECO:0000313" key="2">
    <source>
        <dbReference type="EMBL" id="TDN47081.1"/>
    </source>
</evidence>
<gene>
    <name evidence="2" type="ORF">C7389_12238</name>
</gene>
<dbReference type="CDD" id="cd02440">
    <property type="entry name" value="AdoMet_MTases"/>
    <property type="match status" value="1"/>
</dbReference>
<accession>A0A4R6DPZ5</accession>
<keyword evidence="2" id="KW-0489">Methyltransferase</keyword>
<dbReference type="GO" id="GO:0008757">
    <property type="term" value="F:S-adenosylmethionine-dependent methyltransferase activity"/>
    <property type="evidence" value="ECO:0007669"/>
    <property type="project" value="InterPro"/>
</dbReference>
<protein>
    <submittedName>
        <fullName evidence="2">Methyltransferase family protein</fullName>
    </submittedName>
</protein>
<dbReference type="Proteomes" id="UP000295129">
    <property type="component" value="Unassembled WGS sequence"/>
</dbReference>
<dbReference type="Pfam" id="PF08241">
    <property type="entry name" value="Methyltransf_11"/>
    <property type="match status" value="1"/>
</dbReference>
<dbReference type="Gene3D" id="3.40.50.150">
    <property type="entry name" value="Vaccinia Virus protein VP39"/>
    <property type="match status" value="1"/>
</dbReference>
<keyword evidence="3" id="KW-1185">Reference proteome</keyword>
<dbReference type="OrthoDB" id="529208at2"/>
<comment type="caution">
    <text evidence="2">The sequence shown here is derived from an EMBL/GenBank/DDBJ whole genome shotgun (WGS) entry which is preliminary data.</text>
</comment>
<evidence type="ECO:0000259" key="1">
    <source>
        <dbReference type="Pfam" id="PF08241"/>
    </source>
</evidence>
<keyword evidence="2" id="KW-0808">Transferase</keyword>
<dbReference type="PANTHER" id="PTHR42912">
    <property type="entry name" value="METHYLTRANSFERASE"/>
    <property type="match status" value="1"/>
</dbReference>
<dbReference type="SUPFAM" id="SSF53335">
    <property type="entry name" value="S-adenosyl-L-methionine-dependent methyltransferases"/>
    <property type="match status" value="1"/>
</dbReference>
<dbReference type="EMBL" id="SNVV01000022">
    <property type="protein sequence ID" value="TDN47081.1"/>
    <property type="molecule type" value="Genomic_DNA"/>
</dbReference>
<organism evidence="2 3">
    <name type="scientific">Azoarcus indigens</name>
    <dbReference type="NCBI Taxonomy" id="29545"/>
    <lineage>
        <taxon>Bacteria</taxon>
        <taxon>Pseudomonadati</taxon>
        <taxon>Pseudomonadota</taxon>
        <taxon>Betaproteobacteria</taxon>
        <taxon>Rhodocyclales</taxon>
        <taxon>Zoogloeaceae</taxon>
        <taxon>Azoarcus</taxon>
    </lineage>
</organism>
<dbReference type="PANTHER" id="PTHR42912:SF93">
    <property type="entry name" value="N6-ADENOSINE-METHYLTRANSFERASE TMT1A"/>
    <property type="match status" value="1"/>
</dbReference>
<reference evidence="2 3" key="1">
    <citation type="submission" date="2019-03" db="EMBL/GenBank/DDBJ databases">
        <title>Genomic Encyclopedia of Type Strains, Phase IV (KMG-IV): sequencing the most valuable type-strain genomes for metagenomic binning, comparative biology and taxonomic classification.</title>
        <authorList>
            <person name="Goeker M."/>
        </authorList>
    </citation>
    <scope>NUCLEOTIDE SEQUENCE [LARGE SCALE GENOMIC DNA]</scope>
    <source>
        <strain evidence="2 3">DSM 12121</strain>
    </source>
</reference>
<dbReference type="InterPro" id="IPR013216">
    <property type="entry name" value="Methyltransf_11"/>
</dbReference>
<dbReference type="GO" id="GO:0032259">
    <property type="term" value="P:methylation"/>
    <property type="evidence" value="ECO:0007669"/>
    <property type="project" value="UniProtKB-KW"/>
</dbReference>
<dbReference type="InterPro" id="IPR029063">
    <property type="entry name" value="SAM-dependent_MTases_sf"/>
</dbReference>
<dbReference type="RefSeq" id="WP_133594382.1">
    <property type="nucleotide sequence ID" value="NZ_SNVV01000022.1"/>
</dbReference>
<proteinExistence type="predicted"/>
<evidence type="ECO:0000313" key="3">
    <source>
        <dbReference type="Proteomes" id="UP000295129"/>
    </source>
</evidence>
<name>A0A4R6DPZ5_9RHOO</name>
<feature type="domain" description="Methyltransferase type 11" evidence="1">
    <location>
        <begin position="47"/>
        <end position="142"/>
    </location>
</feature>
<dbReference type="InterPro" id="IPR050508">
    <property type="entry name" value="Methyltransf_Superfamily"/>
</dbReference>